<feature type="non-terminal residue" evidence="1">
    <location>
        <position position="1"/>
    </location>
</feature>
<dbReference type="EMBL" id="LXQA010852372">
    <property type="protein sequence ID" value="MCI74050.1"/>
    <property type="molecule type" value="Genomic_DNA"/>
</dbReference>
<protein>
    <submittedName>
        <fullName evidence="1">Uncharacterized protein</fullName>
    </submittedName>
</protein>
<accession>A0A392UNY0</accession>
<evidence type="ECO:0000313" key="2">
    <source>
        <dbReference type="Proteomes" id="UP000265520"/>
    </source>
</evidence>
<name>A0A392UNY0_9FABA</name>
<keyword evidence="2" id="KW-1185">Reference proteome</keyword>
<evidence type="ECO:0000313" key="1">
    <source>
        <dbReference type="EMBL" id="MCI74050.1"/>
    </source>
</evidence>
<sequence>VIDCATNATNLMQRFSPSSSFVDELLTEDAAAVLKINDERRRRRA</sequence>
<dbReference type="AlphaFoldDB" id="A0A392UNY0"/>
<dbReference type="Proteomes" id="UP000265520">
    <property type="component" value="Unassembled WGS sequence"/>
</dbReference>
<organism evidence="1 2">
    <name type="scientific">Trifolium medium</name>
    <dbReference type="NCBI Taxonomy" id="97028"/>
    <lineage>
        <taxon>Eukaryota</taxon>
        <taxon>Viridiplantae</taxon>
        <taxon>Streptophyta</taxon>
        <taxon>Embryophyta</taxon>
        <taxon>Tracheophyta</taxon>
        <taxon>Spermatophyta</taxon>
        <taxon>Magnoliopsida</taxon>
        <taxon>eudicotyledons</taxon>
        <taxon>Gunneridae</taxon>
        <taxon>Pentapetalae</taxon>
        <taxon>rosids</taxon>
        <taxon>fabids</taxon>
        <taxon>Fabales</taxon>
        <taxon>Fabaceae</taxon>
        <taxon>Papilionoideae</taxon>
        <taxon>50 kb inversion clade</taxon>
        <taxon>NPAAA clade</taxon>
        <taxon>Hologalegina</taxon>
        <taxon>IRL clade</taxon>
        <taxon>Trifolieae</taxon>
        <taxon>Trifolium</taxon>
    </lineage>
</organism>
<proteinExistence type="predicted"/>
<comment type="caution">
    <text evidence="1">The sequence shown here is derived from an EMBL/GenBank/DDBJ whole genome shotgun (WGS) entry which is preliminary data.</text>
</comment>
<reference evidence="1 2" key="1">
    <citation type="journal article" date="2018" name="Front. Plant Sci.">
        <title>Red Clover (Trifolium pratense) and Zigzag Clover (T. medium) - A Picture of Genomic Similarities and Differences.</title>
        <authorList>
            <person name="Dluhosova J."/>
            <person name="Istvanek J."/>
            <person name="Nedelnik J."/>
            <person name="Repkova J."/>
        </authorList>
    </citation>
    <scope>NUCLEOTIDE SEQUENCE [LARGE SCALE GENOMIC DNA]</scope>
    <source>
        <strain evidence="2">cv. 10/8</strain>
        <tissue evidence="1">Leaf</tissue>
    </source>
</reference>